<gene>
    <name evidence="2" type="ORF">KYK27_13730</name>
</gene>
<dbReference type="Proteomes" id="UP000774935">
    <property type="component" value="Unassembled WGS sequence"/>
</dbReference>
<keyword evidence="1" id="KW-0472">Membrane</keyword>
<protein>
    <submittedName>
        <fullName evidence="2">Uncharacterized protein</fullName>
    </submittedName>
</protein>
<keyword evidence="3" id="KW-1185">Reference proteome</keyword>
<sequence length="48" mass="5687">MKKKLKFIVVVMEVMLPLFLILGALIYLLYKLNGGNKPPKSFYDHYWL</sequence>
<evidence type="ECO:0000313" key="2">
    <source>
        <dbReference type="EMBL" id="MBW3366118.1"/>
    </source>
</evidence>
<evidence type="ECO:0000256" key="1">
    <source>
        <dbReference type="SAM" id="Phobius"/>
    </source>
</evidence>
<comment type="caution">
    <text evidence="2">The sequence shown here is derived from an EMBL/GenBank/DDBJ whole genome shotgun (WGS) entry which is preliminary data.</text>
</comment>
<name>A0ABS6XDQ4_9BACT</name>
<evidence type="ECO:0000313" key="3">
    <source>
        <dbReference type="Proteomes" id="UP000774935"/>
    </source>
</evidence>
<keyword evidence="1" id="KW-0812">Transmembrane</keyword>
<dbReference type="RefSeq" id="WP_199110608.1">
    <property type="nucleotide sequence ID" value="NZ_JAHWXQ010000003.1"/>
</dbReference>
<proteinExistence type="predicted"/>
<feature type="transmembrane region" description="Helical" evidence="1">
    <location>
        <begin position="7"/>
        <end position="30"/>
    </location>
</feature>
<reference evidence="2 3" key="1">
    <citation type="submission" date="2021-07" db="EMBL/GenBank/DDBJ databases">
        <authorList>
            <person name="Kim M.K."/>
        </authorList>
    </citation>
    <scope>NUCLEOTIDE SEQUENCE [LARGE SCALE GENOMIC DNA]</scope>
    <source>
        <strain evidence="2 3">HLY7-15</strain>
    </source>
</reference>
<keyword evidence="1" id="KW-1133">Transmembrane helix</keyword>
<dbReference type="EMBL" id="JAHWXQ010000003">
    <property type="protein sequence ID" value="MBW3366118.1"/>
    <property type="molecule type" value="Genomic_DNA"/>
</dbReference>
<accession>A0ABS6XDQ4</accession>
<organism evidence="2 3">
    <name type="scientific">Pontibacter populi</name>
    <dbReference type="NCBI Taxonomy" id="890055"/>
    <lineage>
        <taxon>Bacteria</taxon>
        <taxon>Pseudomonadati</taxon>
        <taxon>Bacteroidota</taxon>
        <taxon>Cytophagia</taxon>
        <taxon>Cytophagales</taxon>
        <taxon>Hymenobacteraceae</taxon>
        <taxon>Pontibacter</taxon>
    </lineage>
</organism>